<dbReference type="EMBL" id="SRPY01000014">
    <property type="protein sequence ID" value="KAG5930428.1"/>
    <property type="molecule type" value="Genomic_DNA"/>
</dbReference>
<protein>
    <submittedName>
        <fullName evidence="2">Uncharacterized protein</fullName>
    </submittedName>
</protein>
<gene>
    <name evidence="2" type="ORF">E4U42_001351</name>
</gene>
<feature type="compositionally biased region" description="Polar residues" evidence="1">
    <location>
        <begin position="29"/>
        <end position="40"/>
    </location>
</feature>
<feature type="region of interest" description="Disordered" evidence="1">
    <location>
        <begin position="1"/>
        <end position="59"/>
    </location>
</feature>
<proteinExistence type="predicted"/>
<organism evidence="2 3">
    <name type="scientific">Claviceps africana</name>
    <dbReference type="NCBI Taxonomy" id="83212"/>
    <lineage>
        <taxon>Eukaryota</taxon>
        <taxon>Fungi</taxon>
        <taxon>Dikarya</taxon>
        <taxon>Ascomycota</taxon>
        <taxon>Pezizomycotina</taxon>
        <taxon>Sordariomycetes</taxon>
        <taxon>Hypocreomycetidae</taxon>
        <taxon>Hypocreales</taxon>
        <taxon>Clavicipitaceae</taxon>
        <taxon>Claviceps</taxon>
    </lineage>
</organism>
<comment type="caution">
    <text evidence="2">The sequence shown here is derived from an EMBL/GenBank/DDBJ whole genome shotgun (WGS) entry which is preliminary data.</text>
</comment>
<evidence type="ECO:0000313" key="2">
    <source>
        <dbReference type="EMBL" id="KAG5930428.1"/>
    </source>
</evidence>
<reference evidence="2" key="1">
    <citation type="journal article" date="2020" name="bioRxiv">
        <title>Whole genome comparisons of ergot fungi reveals the divergence and evolution of species within the genus Claviceps are the result of varying mechanisms driving genome evolution and host range expansion.</title>
        <authorList>
            <person name="Wyka S.A."/>
            <person name="Mondo S.J."/>
            <person name="Liu M."/>
            <person name="Dettman J."/>
            <person name="Nalam V."/>
            <person name="Broders K.D."/>
        </authorList>
    </citation>
    <scope>NUCLEOTIDE SEQUENCE</scope>
    <source>
        <strain evidence="2">CCC 489</strain>
    </source>
</reference>
<evidence type="ECO:0000313" key="3">
    <source>
        <dbReference type="Proteomes" id="UP000811619"/>
    </source>
</evidence>
<evidence type="ECO:0000256" key="1">
    <source>
        <dbReference type="SAM" id="MobiDB-lite"/>
    </source>
</evidence>
<sequence length="59" mass="6310">MSPVPKAGAMGWDGLVSTSSAAPRETMNGPVNSGNRNGTTLIDAPIRRLPSRQMVSRWE</sequence>
<dbReference type="AlphaFoldDB" id="A0A8K0JDC4"/>
<dbReference type="Proteomes" id="UP000811619">
    <property type="component" value="Unassembled WGS sequence"/>
</dbReference>
<keyword evidence="3" id="KW-1185">Reference proteome</keyword>
<accession>A0A8K0JDC4</accession>
<name>A0A8K0JDC4_9HYPO</name>